<name>A0ACB7TNV4_HYAAI</name>
<gene>
    <name evidence="1" type="ORF">HPB50_026026</name>
</gene>
<reference evidence="1" key="1">
    <citation type="submission" date="2020-05" db="EMBL/GenBank/DDBJ databases">
        <title>Large-scale comparative analyses of tick genomes elucidate their genetic diversity and vector capacities.</title>
        <authorList>
            <person name="Jia N."/>
            <person name="Wang J."/>
            <person name="Shi W."/>
            <person name="Du L."/>
            <person name="Sun Y."/>
            <person name="Zhan W."/>
            <person name="Jiang J."/>
            <person name="Wang Q."/>
            <person name="Zhang B."/>
            <person name="Ji P."/>
            <person name="Sakyi L.B."/>
            <person name="Cui X."/>
            <person name="Yuan T."/>
            <person name="Jiang B."/>
            <person name="Yang W."/>
            <person name="Lam T.T.-Y."/>
            <person name="Chang Q."/>
            <person name="Ding S."/>
            <person name="Wang X."/>
            <person name="Zhu J."/>
            <person name="Ruan X."/>
            <person name="Zhao L."/>
            <person name="Wei J."/>
            <person name="Que T."/>
            <person name="Du C."/>
            <person name="Cheng J."/>
            <person name="Dai P."/>
            <person name="Han X."/>
            <person name="Huang E."/>
            <person name="Gao Y."/>
            <person name="Liu J."/>
            <person name="Shao H."/>
            <person name="Ye R."/>
            <person name="Li L."/>
            <person name="Wei W."/>
            <person name="Wang X."/>
            <person name="Wang C."/>
            <person name="Yang T."/>
            <person name="Huo Q."/>
            <person name="Li W."/>
            <person name="Guo W."/>
            <person name="Chen H."/>
            <person name="Zhou L."/>
            <person name="Ni X."/>
            <person name="Tian J."/>
            <person name="Zhou Y."/>
            <person name="Sheng Y."/>
            <person name="Liu T."/>
            <person name="Pan Y."/>
            <person name="Xia L."/>
            <person name="Li J."/>
            <person name="Zhao F."/>
            <person name="Cao W."/>
        </authorList>
    </citation>
    <scope>NUCLEOTIDE SEQUENCE</scope>
    <source>
        <strain evidence="1">Hyas-2018</strain>
    </source>
</reference>
<dbReference type="Proteomes" id="UP000821845">
    <property type="component" value="Chromosome 1"/>
</dbReference>
<protein>
    <submittedName>
        <fullName evidence="1">Uncharacterized protein</fullName>
    </submittedName>
</protein>
<sequence>MHFLMHRVKVRNFRNDDFYAGRRVAAKKPLLSGQNKIARLRFAIDHRSWSVDDWKSVIFSDESAFSTRWDQQQRVWRLEGTPFTQQNSKHVAGSGRTAVNVWGAISFPGLGPLVRIEGKFNSAAYCDILEYVLIPYVLDGPWPDGYCHYQHDLSPVYTAKRVRTLLDALGVNCLEWPPKAADINIIENVWGLIKSNLSKRSLNTLNADELWEAIQEEWLRLQQDNAFVEALYRSLPSRMECVIQSGGGMTRY</sequence>
<accession>A0ACB7TNV4</accession>
<evidence type="ECO:0000313" key="1">
    <source>
        <dbReference type="EMBL" id="KAH6948725.1"/>
    </source>
</evidence>
<comment type="caution">
    <text evidence="1">The sequence shown here is derived from an EMBL/GenBank/DDBJ whole genome shotgun (WGS) entry which is preliminary data.</text>
</comment>
<proteinExistence type="predicted"/>
<organism evidence="1 2">
    <name type="scientific">Hyalomma asiaticum</name>
    <name type="common">Tick</name>
    <dbReference type="NCBI Taxonomy" id="266040"/>
    <lineage>
        <taxon>Eukaryota</taxon>
        <taxon>Metazoa</taxon>
        <taxon>Ecdysozoa</taxon>
        <taxon>Arthropoda</taxon>
        <taxon>Chelicerata</taxon>
        <taxon>Arachnida</taxon>
        <taxon>Acari</taxon>
        <taxon>Parasitiformes</taxon>
        <taxon>Ixodida</taxon>
        <taxon>Ixodoidea</taxon>
        <taxon>Ixodidae</taxon>
        <taxon>Hyalomminae</taxon>
        <taxon>Hyalomma</taxon>
    </lineage>
</organism>
<evidence type="ECO:0000313" key="2">
    <source>
        <dbReference type="Proteomes" id="UP000821845"/>
    </source>
</evidence>
<dbReference type="EMBL" id="CM023481">
    <property type="protein sequence ID" value="KAH6948725.1"/>
    <property type="molecule type" value="Genomic_DNA"/>
</dbReference>
<keyword evidence="2" id="KW-1185">Reference proteome</keyword>